<sequence>MWINTIYSYIWYCRQVAVHVPILVYKPFISTLIFLFNQNRNKFNFVKKITNIAMDKRAVQKELNTLACIPIGLIGYRTTIELMNDAYVTGKLIDADAMMNIELMNAEYVDGNGHTTFLKNFHVRGRKIRNVQIPDEKI</sequence>
<dbReference type="InterPro" id="IPR001163">
    <property type="entry name" value="Sm_dom_euk/arc"/>
</dbReference>
<evidence type="ECO:0000259" key="1">
    <source>
        <dbReference type="Pfam" id="PF01423"/>
    </source>
</evidence>
<dbReference type="GO" id="GO:0006398">
    <property type="term" value="P:mRNA 3'-end processing by stem-loop binding and cleavage"/>
    <property type="evidence" value="ECO:0007669"/>
    <property type="project" value="TreeGrafter"/>
</dbReference>
<dbReference type="Pfam" id="PF01423">
    <property type="entry name" value="LSM"/>
    <property type="match status" value="1"/>
</dbReference>
<keyword evidence="3" id="KW-1185">Reference proteome</keyword>
<dbReference type="SUPFAM" id="SSF50182">
    <property type="entry name" value="Sm-like ribonucleoproteins"/>
    <property type="match status" value="1"/>
</dbReference>
<dbReference type="Proteomes" id="UP000326759">
    <property type="component" value="Unassembled WGS sequence"/>
</dbReference>
<protein>
    <submittedName>
        <fullName evidence="2">U7 snRNA-associated Sm-like protein LSm10</fullName>
    </submittedName>
</protein>
<organism evidence="2 3">
    <name type="scientific">Armadillidium nasatum</name>
    <dbReference type="NCBI Taxonomy" id="96803"/>
    <lineage>
        <taxon>Eukaryota</taxon>
        <taxon>Metazoa</taxon>
        <taxon>Ecdysozoa</taxon>
        <taxon>Arthropoda</taxon>
        <taxon>Crustacea</taxon>
        <taxon>Multicrustacea</taxon>
        <taxon>Malacostraca</taxon>
        <taxon>Eumalacostraca</taxon>
        <taxon>Peracarida</taxon>
        <taxon>Isopoda</taxon>
        <taxon>Oniscidea</taxon>
        <taxon>Crinocheta</taxon>
        <taxon>Armadillidiidae</taxon>
        <taxon>Armadillidium</taxon>
    </lineage>
</organism>
<evidence type="ECO:0000313" key="3">
    <source>
        <dbReference type="Proteomes" id="UP000326759"/>
    </source>
</evidence>
<dbReference type="PANTHER" id="PTHR21196">
    <property type="entry name" value="U7 SNRNA-ASSOCIATED SM-LIKE PROTEIN LSM10"/>
    <property type="match status" value="1"/>
</dbReference>
<proteinExistence type="predicted"/>
<dbReference type="InterPro" id="IPR052840">
    <property type="entry name" value="U7_snRNA_Sm-like"/>
</dbReference>
<evidence type="ECO:0000313" key="2">
    <source>
        <dbReference type="EMBL" id="KAB7499514.1"/>
    </source>
</evidence>
<dbReference type="AlphaFoldDB" id="A0A5N5SZ72"/>
<comment type="caution">
    <text evidence="2">The sequence shown here is derived from an EMBL/GenBank/DDBJ whole genome shotgun (WGS) entry which is preliminary data.</text>
</comment>
<dbReference type="GO" id="GO:0016604">
    <property type="term" value="C:nuclear body"/>
    <property type="evidence" value="ECO:0007669"/>
    <property type="project" value="TreeGrafter"/>
</dbReference>
<dbReference type="Gene3D" id="2.30.30.100">
    <property type="match status" value="1"/>
</dbReference>
<accession>A0A5N5SZ72</accession>
<dbReference type="OrthoDB" id="10256176at2759"/>
<name>A0A5N5SZ72_9CRUS</name>
<dbReference type="GO" id="GO:0071208">
    <property type="term" value="F:histone pre-mRNA DCP binding"/>
    <property type="evidence" value="ECO:0007669"/>
    <property type="project" value="TreeGrafter"/>
</dbReference>
<dbReference type="GO" id="GO:0071254">
    <property type="term" value="C:cytoplasmic U snRNP body"/>
    <property type="evidence" value="ECO:0007669"/>
    <property type="project" value="TreeGrafter"/>
</dbReference>
<reference evidence="2 3" key="1">
    <citation type="journal article" date="2019" name="PLoS Biol.">
        <title>Sex chromosomes control vertical transmission of feminizing Wolbachia symbionts in an isopod.</title>
        <authorList>
            <person name="Becking T."/>
            <person name="Chebbi M.A."/>
            <person name="Giraud I."/>
            <person name="Moumen B."/>
            <person name="Laverre T."/>
            <person name="Caubet Y."/>
            <person name="Peccoud J."/>
            <person name="Gilbert C."/>
            <person name="Cordaux R."/>
        </authorList>
    </citation>
    <scope>NUCLEOTIDE SEQUENCE [LARGE SCALE GENOMIC DNA]</scope>
    <source>
        <strain evidence="2">ANa2</strain>
        <tissue evidence="2">Whole body excluding digestive tract and cuticle</tissue>
    </source>
</reference>
<dbReference type="PANTHER" id="PTHR21196:SF1">
    <property type="entry name" value="U7 SNRNA-ASSOCIATED SM-LIKE PROTEIN LSM10"/>
    <property type="match status" value="1"/>
</dbReference>
<dbReference type="InterPro" id="IPR010920">
    <property type="entry name" value="LSM_dom_sf"/>
</dbReference>
<dbReference type="GO" id="GO:0071209">
    <property type="term" value="F:U7 snRNA binding"/>
    <property type="evidence" value="ECO:0007669"/>
    <property type="project" value="TreeGrafter"/>
</dbReference>
<feature type="domain" description="Sm" evidence="1">
    <location>
        <begin position="73"/>
        <end position="131"/>
    </location>
</feature>
<gene>
    <name evidence="2" type="primary">Lsm10</name>
    <name evidence="2" type="ORF">Anas_06472</name>
</gene>
<dbReference type="EMBL" id="SEYY01018030">
    <property type="protein sequence ID" value="KAB7499514.1"/>
    <property type="molecule type" value="Genomic_DNA"/>
</dbReference>